<evidence type="ECO:0000313" key="1">
    <source>
        <dbReference type="EMBL" id="NMO03076.1"/>
    </source>
</evidence>
<dbReference type="EMBL" id="JABBNB010000019">
    <property type="protein sequence ID" value="NMO03076.1"/>
    <property type="molecule type" value="Genomic_DNA"/>
</dbReference>
<dbReference type="RefSeq" id="WP_170195575.1">
    <property type="nucleotide sequence ID" value="NZ_JABBNB010000019.1"/>
</dbReference>
<dbReference type="AlphaFoldDB" id="A0A848KWQ2"/>
<dbReference type="Proteomes" id="UP000550729">
    <property type="component" value="Unassembled WGS sequence"/>
</dbReference>
<organism evidence="1 2">
    <name type="scientific">Gordonia asplenii</name>
    <dbReference type="NCBI Taxonomy" id="2725283"/>
    <lineage>
        <taxon>Bacteria</taxon>
        <taxon>Bacillati</taxon>
        <taxon>Actinomycetota</taxon>
        <taxon>Actinomycetes</taxon>
        <taxon>Mycobacteriales</taxon>
        <taxon>Gordoniaceae</taxon>
        <taxon>Gordonia</taxon>
    </lineage>
</organism>
<keyword evidence="2" id="KW-1185">Reference proteome</keyword>
<name>A0A848KWQ2_9ACTN</name>
<gene>
    <name evidence="1" type="ORF">HH308_17825</name>
</gene>
<comment type="caution">
    <text evidence="1">The sequence shown here is derived from an EMBL/GenBank/DDBJ whole genome shotgun (WGS) entry which is preliminary data.</text>
</comment>
<proteinExistence type="predicted"/>
<accession>A0A848KWQ2</accession>
<reference evidence="1 2" key="1">
    <citation type="submission" date="2020-04" db="EMBL/GenBank/DDBJ databases">
        <title>Gordonia sp. nov. TBRC 11910.</title>
        <authorList>
            <person name="Suriyachadkun C."/>
        </authorList>
    </citation>
    <scope>NUCLEOTIDE SEQUENCE [LARGE SCALE GENOMIC DNA]</scope>
    <source>
        <strain evidence="1 2">TBRC 11910</strain>
    </source>
</reference>
<protein>
    <submittedName>
        <fullName evidence="1">Uncharacterized protein</fullName>
    </submittedName>
</protein>
<evidence type="ECO:0000313" key="2">
    <source>
        <dbReference type="Proteomes" id="UP000550729"/>
    </source>
</evidence>
<sequence length="70" mass="7584">MNVLAEMTRLSLARPASDAHPATISAWYAAKAQLHEYLATTDRLEHPRAVALCHSARARSAALLSVADQD</sequence>